<gene>
    <name evidence="1" type="ORF">BBK14_27030</name>
</gene>
<dbReference type="InterPro" id="IPR046155">
    <property type="entry name" value="DUF6157"/>
</dbReference>
<dbReference type="AlphaFoldDB" id="A0A1S1PJ24"/>
<evidence type="ECO:0000313" key="1">
    <source>
        <dbReference type="EMBL" id="OHV21306.1"/>
    </source>
</evidence>
<keyword evidence="2" id="KW-1185">Reference proteome</keyword>
<sequence length="143" mass="15898">MELVDYVNTFIVIADDCPVAEGTAPPVKGDNPSIAARAYEMIARHPYSYTSGDVIFGVFADRRDIPADERSRARAEFYSRGQACLRASDLGRRYGWGIHADAQGRLALYGAETPEYATFAAGRRHDDAGRPVTVRKAMRRSRR</sequence>
<dbReference type="EMBL" id="MAXA01000256">
    <property type="protein sequence ID" value="OHV21306.1"/>
    <property type="molecule type" value="Genomic_DNA"/>
</dbReference>
<evidence type="ECO:0000313" key="2">
    <source>
        <dbReference type="Proteomes" id="UP000179769"/>
    </source>
</evidence>
<comment type="caution">
    <text evidence="1">The sequence shown here is derived from an EMBL/GenBank/DDBJ whole genome shotgun (WGS) entry which is preliminary data.</text>
</comment>
<organism evidence="1 2">
    <name type="scientific">Parafrankia soli</name>
    <dbReference type="NCBI Taxonomy" id="2599596"/>
    <lineage>
        <taxon>Bacteria</taxon>
        <taxon>Bacillati</taxon>
        <taxon>Actinomycetota</taxon>
        <taxon>Actinomycetes</taxon>
        <taxon>Frankiales</taxon>
        <taxon>Frankiaceae</taxon>
        <taxon>Parafrankia</taxon>
    </lineage>
</organism>
<proteinExistence type="predicted"/>
<reference evidence="2" key="1">
    <citation type="submission" date="2016-07" db="EMBL/GenBank/DDBJ databases">
        <title>Frankia sp. NRRL B-16219 Genome sequencing.</title>
        <authorList>
            <person name="Ghodhbane-Gtari F."/>
            <person name="Swanson E."/>
            <person name="Gueddou A."/>
            <person name="Louati M."/>
            <person name="Nouioui I."/>
            <person name="Hezbri K."/>
            <person name="Abebe-Akele F."/>
            <person name="Simpson S."/>
            <person name="Morris K."/>
            <person name="Thomas K."/>
            <person name="Gtari M."/>
            <person name="Tisa L.S."/>
        </authorList>
    </citation>
    <scope>NUCLEOTIDE SEQUENCE [LARGE SCALE GENOMIC DNA]</scope>
    <source>
        <strain evidence="2">NRRL B-16219</strain>
    </source>
</reference>
<dbReference type="Pfam" id="PF19654">
    <property type="entry name" value="DUF6157"/>
    <property type="match status" value="1"/>
</dbReference>
<accession>A0A1S1PJ24</accession>
<name>A0A1S1PJ24_9ACTN</name>
<dbReference type="Proteomes" id="UP000179769">
    <property type="component" value="Unassembled WGS sequence"/>
</dbReference>
<protein>
    <submittedName>
        <fullName evidence="1">Uncharacterized protein</fullName>
    </submittedName>
</protein>